<protein>
    <recommendedName>
        <fullName evidence="3">Thioredoxin domain-containing protein</fullName>
    </recommendedName>
</protein>
<dbReference type="Pfam" id="PF00085">
    <property type="entry name" value="Thioredoxin"/>
    <property type="match status" value="1"/>
</dbReference>
<accession>A0A642V9H1</accession>
<dbReference type="OrthoDB" id="10264505at2759"/>
<keyword evidence="2" id="KW-0732">Signal</keyword>
<dbReference type="GO" id="GO:0034976">
    <property type="term" value="P:response to endoplasmic reticulum stress"/>
    <property type="evidence" value="ECO:0007669"/>
    <property type="project" value="TreeGrafter"/>
</dbReference>
<organism evidence="4 5">
    <name type="scientific">Trichomonascus ciferrii</name>
    <dbReference type="NCBI Taxonomy" id="44093"/>
    <lineage>
        <taxon>Eukaryota</taxon>
        <taxon>Fungi</taxon>
        <taxon>Dikarya</taxon>
        <taxon>Ascomycota</taxon>
        <taxon>Saccharomycotina</taxon>
        <taxon>Dipodascomycetes</taxon>
        <taxon>Dipodascales</taxon>
        <taxon>Trichomonascaceae</taxon>
        <taxon>Trichomonascus</taxon>
        <taxon>Trichomonascus ciferrii complex</taxon>
    </lineage>
</organism>
<gene>
    <name evidence="4" type="ORF">TRICI_001507</name>
</gene>
<dbReference type="EMBL" id="SWFS01000107">
    <property type="protein sequence ID" value="KAA8916339.1"/>
    <property type="molecule type" value="Genomic_DNA"/>
</dbReference>
<dbReference type="PANTHER" id="PTHR45815:SF3">
    <property type="entry name" value="PROTEIN DISULFIDE-ISOMERASE A6"/>
    <property type="match status" value="1"/>
</dbReference>
<feature type="signal peptide" evidence="2">
    <location>
        <begin position="1"/>
        <end position="15"/>
    </location>
</feature>
<sequence>MYVWVVLALVGLVNAGLYPSGGAVKDVDARAFRSVVIESERPSVVEFYAPWCGHCQRLKPEFMKAAKSAQGMVDFVAVNCDEDANKALCQRYKVQGFPTIKTFRPPPPDSKGGDKKKKQPRPEIEDYVGERKASAIVEHAFSKMRNYASVVTSRNVDKYLVQNEGSHKVVLLAGKKKKAGMPPLYKALSVDFPHAKFGYVPASEVPSVAQKFNVDIPSDPSVPTLLLLFPETKEPLVYEGELKRDPIAKFLNKHLPKNKPAKETARKPKDEL</sequence>
<evidence type="ECO:0000313" key="5">
    <source>
        <dbReference type="Proteomes" id="UP000761534"/>
    </source>
</evidence>
<feature type="compositionally biased region" description="Basic and acidic residues" evidence="1">
    <location>
        <begin position="260"/>
        <end position="272"/>
    </location>
</feature>
<dbReference type="Gene3D" id="3.40.30.10">
    <property type="entry name" value="Glutaredoxin"/>
    <property type="match status" value="2"/>
</dbReference>
<evidence type="ECO:0000259" key="3">
    <source>
        <dbReference type="PROSITE" id="PS51352"/>
    </source>
</evidence>
<feature type="region of interest" description="Disordered" evidence="1">
    <location>
        <begin position="253"/>
        <end position="272"/>
    </location>
</feature>
<dbReference type="PROSITE" id="PS00194">
    <property type="entry name" value="THIOREDOXIN_1"/>
    <property type="match status" value="1"/>
</dbReference>
<dbReference type="PROSITE" id="PS51352">
    <property type="entry name" value="THIOREDOXIN_2"/>
    <property type="match status" value="1"/>
</dbReference>
<evidence type="ECO:0000256" key="1">
    <source>
        <dbReference type="SAM" id="MobiDB-lite"/>
    </source>
</evidence>
<dbReference type="AlphaFoldDB" id="A0A642V9H1"/>
<name>A0A642V9H1_9ASCO</name>
<dbReference type="SUPFAM" id="SSF52833">
    <property type="entry name" value="Thioredoxin-like"/>
    <property type="match status" value="2"/>
</dbReference>
<reference evidence="4" key="1">
    <citation type="journal article" date="2019" name="G3 (Bethesda)">
        <title>Genome Assemblies of Two Rare Opportunistic Yeast Pathogens: Diutina rugosa (syn. Candida rugosa) and Trichomonascus ciferrii (syn. Candida ciferrii).</title>
        <authorList>
            <person name="Mixao V."/>
            <person name="Saus E."/>
            <person name="Hansen A.P."/>
            <person name="Lass-Florl C."/>
            <person name="Gabaldon T."/>
        </authorList>
    </citation>
    <scope>NUCLEOTIDE SEQUENCE</scope>
    <source>
        <strain evidence="4">CBS 4856</strain>
    </source>
</reference>
<evidence type="ECO:0000313" key="4">
    <source>
        <dbReference type="EMBL" id="KAA8916339.1"/>
    </source>
</evidence>
<dbReference type="GO" id="GO:0005788">
    <property type="term" value="C:endoplasmic reticulum lumen"/>
    <property type="evidence" value="ECO:0007669"/>
    <property type="project" value="TreeGrafter"/>
</dbReference>
<dbReference type="GO" id="GO:0015035">
    <property type="term" value="F:protein-disulfide reductase activity"/>
    <property type="evidence" value="ECO:0007669"/>
    <property type="project" value="TreeGrafter"/>
</dbReference>
<feature type="region of interest" description="Disordered" evidence="1">
    <location>
        <begin position="99"/>
        <end position="123"/>
    </location>
</feature>
<dbReference type="InterPro" id="IPR013766">
    <property type="entry name" value="Thioredoxin_domain"/>
</dbReference>
<proteinExistence type="predicted"/>
<evidence type="ECO:0000256" key="2">
    <source>
        <dbReference type="SAM" id="SignalP"/>
    </source>
</evidence>
<dbReference type="PRINTS" id="PR00421">
    <property type="entry name" value="THIOREDOXIN"/>
</dbReference>
<dbReference type="Proteomes" id="UP000761534">
    <property type="component" value="Unassembled WGS sequence"/>
</dbReference>
<dbReference type="InterPro" id="IPR036249">
    <property type="entry name" value="Thioredoxin-like_sf"/>
</dbReference>
<dbReference type="PANTHER" id="PTHR45815">
    <property type="entry name" value="PROTEIN DISULFIDE-ISOMERASE A6"/>
    <property type="match status" value="1"/>
</dbReference>
<feature type="domain" description="Thioredoxin" evidence="3">
    <location>
        <begin position="6"/>
        <end position="146"/>
    </location>
</feature>
<feature type="chain" id="PRO_5024879878" description="Thioredoxin domain-containing protein" evidence="2">
    <location>
        <begin position="16"/>
        <end position="272"/>
    </location>
</feature>
<comment type="caution">
    <text evidence="4">The sequence shown here is derived from an EMBL/GenBank/DDBJ whole genome shotgun (WGS) entry which is preliminary data.</text>
</comment>
<dbReference type="InterPro" id="IPR017937">
    <property type="entry name" value="Thioredoxin_CS"/>
</dbReference>
<dbReference type="VEuPathDB" id="FungiDB:TRICI_001507"/>
<keyword evidence="5" id="KW-1185">Reference proteome</keyword>